<comment type="caution">
    <text evidence="2">The sequence shown here is derived from an EMBL/GenBank/DDBJ whole genome shotgun (WGS) entry which is preliminary data.</text>
</comment>
<feature type="domain" description="PspA-associated" evidence="1">
    <location>
        <begin position="1"/>
        <end position="92"/>
    </location>
</feature>
<dbReference type="EMBL" id="JYJH01000003">
    <property type="protein sequence ID" value="KJK40735.1"/>
    <property type="molecule type" value="Genomic_DNA"/>
</dbReference>
<evidence type="ECO:0000313" key="2">
    <source>
        <dbReference type="EMBL" id="KJK40735.1"/>
    </source>
</evidence>
<evidence type="ECO:0000259" key="1">
    <source>
        <dbReference type="Pfam" id="PF22743"/>
    </source>
</evidence>
<dbReference type="PATRIC" id="fig|284040.3.peg.3429"/>
<dbReference type="RefSeq" id="WP_031133236.1">
    <property type="nucleotide sequence ID" value="NZ_JYJH01000003.1"/>
</dbReference>
<keyword evidence="3" id="KW-1185">Reference proteome</keyword>
<organism evidence="2 3">
    <name type="scientific">Streptomyces variegatus</name>
    <dbReference type="NCBI Taxonomy" id="284040"/>
    <lineage>
        <taxon>Bacteria</taxon>
        <taxon>Bacillati</taxon>
        <taxon>Actinomycetota</taxon>
        <taxon>Actinomycetes</taxon>
        <taxon>Kitasatosporales</taxon>
        <taxon>Streptomycetaceae</taxon>
        <taxon>Streptomyces</taxon>
    </lineage>
</organism>
<proteinExistence type="predicted"/>
<evidence type="ECO:0000313" key="3">
    <source>
        <dbReference type="Proteomes" id="UP000034786"/>
    </source>
</evidence>
<protein>
    <submittedName>
        <fullName evidence="2">F0F1 ATP synthase</fullName>
    </submittedName>
</protein>
<gene>
    <name evidence="2" type="ORF">UK15_06830</name>
</gene>
<dbReference type="AlphaFoldDB" id="A0A0M2GYW3"/>
<dbReference type="STRING" id="284040.UK15_06830"/>
<accession>A0A0M2GYW3</accession>
<name>A0A0M2GYW3_9ACTN</name>
<dbReference type="Pfam" id="PF22743">
    <property type="entry name" value="PspAA"/>
    <property type="match status" value="1"/>
</dbReference>
<sequence>MIMRILGEGQYEITEDHLDRLNELDAALQSAADADDDTLFATALSALLDAVRSYGTPLPAETITPSDLVLPDEDTSLTQVRELLSDEGLIPG</sequence>
<reference evidence="3" key="1">
    <citation type="submission" date="2015-02" db="EMBL/GenBank/DDBJ databases">
        <authorList>
            <person name="Ju K.-S."/>
            <person name="Doroghazi J.R."/>
            <person name="Metcalf W."/>
        </authorList>
    </citation>
    <scope>NUCLEOTIDE SEQUENCE [LARGE SCALE GENOMIC DNA]</scope>
    <source>
        <strain evidence="3">NRRL B-16380</strain>
    </source>
</reference>
<dbReference type="Proteomes" id="UP000034786">
    <property type="component" value="Unassembled WGS sequence"/>
</dbReference>
<dbReference type="InterPro" id="IPR054437">
    <property type="entry name" value="PspA-assoc_dom"/>
</dbReference>